<protein>
    <submittedName>
        <fullName evidence="1">Uncharacterized protein</fullName>
    </submittedName>
</protein>
<organism evidence="1">
    <name type="scientific">Megaviridae environmental sample</name>
    <dbReference type="NCBI Taxonomy" id="1737588"/>
    <lineage>
        <taxon>Viruses</taxon>
        <taxon>Varidnaviria</taxon>
        <taxon>Bamfordvirae</taxon>
        <taxon>Nucleocytoviricota</taxon>
        <taxon>Megaviricetes</taxon>
        <taxon>Imitervirales</taxon>
        <taxon>Mimiviridae</taxon>
        <taxon>environmental samples</taxon>
    </lineage>
</organism>
<proteinExistence type="predicted"/>
<name>A0A5J6VP82_9VIRU</name>
<accession>A0A5J6VP82</accession>
<sequence>MSSTRNNNMRTEYTLQQKGYYNVLERNMYKHSTYGNPVNPGLPLAGSALPSHMSRCVLSKNSIDIESKLFGIGSSNLVKTPEKVAPRLNKLKDIQFFKRNDVLIPRDMYIPTNQHALPIL</sequence>
<dbReference type="EMBL" id="MN448299">
    <property type="protein sequence ID" value="QFG75124.1"/>
    <property type="molecule type" value="Genomic_DNA"/>
</dbReference>
<reference evidence="1" key="1">
    <citation type="journal article" date="2019" name="Philos. Trans. R. Soc. Lond., B, Biol. Sci.">
        <title>Targeted metagenomic recovery of four divergent viruses reveals shared and distinctive characteristics of giant viruses of marine eukaryotes.</title>
        <authorList>
            <person name="Needham D.M."/>
            <person name="Poirier C."/>
            <person name="Hehenberger E."/>
            <person name="Jimenez V."/>
            <person name="Swalwell J.E."/>
            <person name="Santoro A.E."/>
            <person name="Worden A.Z."/>
        </authorList>
    </citation>
    <scope>NUCLEOTIDE SEQUENCE</scope>
    <source>
        <strain evidence="1">OPacV-421</strain>
    </source>
</reference>
<evidence type="ECO:0000313" key="1">
    <source>
        <dbReference type="EMBL" id="QFG75124.1"/>
    </source>
</evidence>